<feature type="compositionally biased region" description="Polar residues" evidence="1">
    <location>
        <begin position="371"/>
        <end position="381"/>
    </location>
</feature>
<feature type="region of interest" description="Disordered" evidence="1">
    <location>
        <begin position="207"/>
        <end position="382"/>
    </location>
</feature>
<feature type="compositionally biased region" description="Polar residues" evidence="1">
    <location>
        <begin position="272"/>
        <end position="281"/>
    </location>
</feature>
<feature type="compositionally biased region" description="Basic and acidic residues" evidence="1">
    <location>
        <begin position="527"/>
        <end position="554"/>
    </location>
</feature>
<protein>
    <submittedName>
        <fullName evidence="2">Uncharacterized protein</fullName>
    </submittedName>
</protein>
<feature type="region of interest" description="Disordered" evidence="1">
    <location>
        <begin position="527"/>
        <end position="637"/>
    </location>
</feature>
<dbReference type="AlphaFoldDB" id="A0A9P6SXG9"/>
<feature type="compositionally biased region" description="Polar residues" evidence="1">
    <location>
        <begin position="567"/>
        <end position="578"/>
    </location>
</feature>
<evidence type="ECO:0000313" key="3">
    <source>
        <dbReference type="Proteomes" id="UP000703661"/>
    </source>
</evidence>
<feature type="compositionally biased region" description="Polar residues" evidence="1">
    <location>
        <begin position="99"/>
        <end position="110"/>
    </location>
</feature>
<reference evidence="2" key="1">
    <citation type="journal article" date="2020" name="Fungal Divers.">
        <title>Resolving the Mortierellaceae phylogeny through synthesis of multi-gene phylogenetics and phylogenomics.</title>
        <authorList>
            <person name="Vandepol N."/>
            <person name="Liber J."/>
            <person name="Desiro A."/>
            <person name="Na H."/>
            <person name="Kennedy M."/>
            <person name="Barry K."/>
            <person name="Grigoriev I.V."/>
            <person name="Miller A.N."/>
            <person name="O'Donnell K."/>
            <person name="Stajich J.E."/>
            <person name="Bonito G."/>
        </authorList>
    </citation>
    <scope>NUCLEOTIDE SEQUENCE</scope>
    <source>
        <strain evidence="2">NRRL 2769</strain>
    </source>
</reference>
<evidence type="ECO:0000313" key="2">
    <source>
        <dbReference type="EMBL" id="KAG0009666.1"/>
    </source>
</evidence>
<dbReference type="Proteomes" id="UP000703661">
    <property type="component" value="Unassembled WGS sequence"/>
</dbReference>
<feature type="compositionally biased region" description="Gly residues" evidence="1">
    <location>
        <begin position="599"/>
        <end position="611"/>
    </location>
</feature>
<feature type="compositionally biased region" description="Acidic residues" evidence="1">
    <location>
        <begin position="223"/>
        <end position="232"/>
    </location>
</feature>
<evidence type="ECO:0000256" key="1">
    <source>
        <dbReference type="SAM" id="MobiDB-lite"/>
    </source>
</evidence>
<feature type="compositionally biased region" description="Basic and acidic residues" evidence="1">
    <location>
        <begin position="236"/>
        <end position="254"/>
    </location>
</feature>
<feature type="compositionally biased region" description="Low complexity" evidence="1">
    <location>
        <begin position="584"/>
        <end position="598"/>
    </location>
</feature>
<feature type="non-terminal residue" evidence="2">
    <location>
        <position position="637"/>
    </location>
</feature>
<feature type="compositionally biased region" description="Basic and acidic residues" evidence="1">
    <location>
        <begin position="35"/>
        <end position="56"/>
    </location>
</feature>
<accession>A0A9P6SXG9</accession>
<feature type="compositionally biased region" description="Basic and acidic residues" evidence="1">
    <location>
        <begin position="615"/>
        <end position="625"/>
    </location>
</feature>
<keyword evidence="3" id="KW-1185">Reference proteome</keyword>
<organism evidence="2 3">
    <name type="scientific">Entomortierella chlamydospora</name>
    <dbReference type="NCBI Taxonomy" id="101097"/>
    <lineage>
        <taxon>Eukaryota</taxon>
        <taxon>Fungi</taxon>
        <taxon>Fungi incertae sedis</taxon>
        <taxon>Mucoromycota</taxon>
        <taxon>Mortierellomycotina</taxon>
        <taxon>Mortierellomycetes</taxon>
        <taxon>Mortierellales</taxon>
        <taxon>Mortierellaceae</taxon>
        <taxon>Entomortierella</taxon>
    </lineage>
</organism>
<feature type="region of interest" description="Disordered" evidence="1">
    <location>
        <begin position="125"/>
        <end position="163"/>
    </location>
</feature>
<comment type="caution">
    <text evidence="2">The sequence shown here is derived from an EMBL/GenBank/DDBJ whole genome shotgun (WGS) entry which is preliminary data.</text>
</comment>
<feature type="compositionally biased region" description="Gly residues" evidence="1">
    <location>
        <begin position="339"/>
        <end position="359"/>
    </location>
</feature>
<gene>
    <name evidence="2" type="ORF">BGZ80_002175</name>
</gene>
<dbReference type="EMBL" id="JAAAID010001529">
    <property type="protein sequence ID" value="KAG0009666.1"/>
    <property type="molecule type" value="Genomic_DNA"/>
</dbReference>
<name>A0A9P6SXG9_9FUNG</name>
<feature type="region of interest" description="Disordered" evidence="1">
    <location>
        <begin position="1"/>
        <end position="110"/>
    </location>
</feature>
<feature type="compositionally biased region" description="Acidic residues" evidence="1">
    <location>
        <begin position="11"/>
        <end position="34"/>
    </location>
</feature>
<proteinExistence type="predicted"/>
<sequence>LSRQQGHVDYTEEGEDDQAPSEDGTTETDGDNLIESDRASRKSAGEDDFQSGRDYEQDLASDDFFRNAQGNEVNEGEGGVNEVNTPSTMSPIPSPGRIYTNQSGSASETSAGLETMGFMLSRNLLSPSSRPVAGGGAAATGKNSTPPSSRGHSRRRSGHGLLDAGLGYLPTREIASSVGIGSGPNRVVIVPDITLVSSSFTAQSSIPFSASEPISPGNPLVEDSGEDIDDEVIYLGKDRQKSEEKQATETESQERSTATMGSEGRRPPLPQRSATLGSQDGSDAVQAKPGVQSIKQSGAGRRGSVASVRLMSAPMPRSNQNHQRQHSDQLMPSGRSNNGSGGGGNADGTHGGGEGYGWGHDGKSTSTTSSANASEFGSGPSSPLAPNIGHAILSHPSSNSYKGFSVLSLPVTSPSPSVASAYQHQYFSALPPQAPGGHSGSSLYNFRGGTHPLDSASVHEDDRVSIRSRNSTFPGDDNDITSVLAAAVSTSIAAISGGGDRHGALGMSLGSTSSSNLASDSLVRRLEGLHQQGRDQEEKKRQKDREEKEKEKHKTTIQSGRPAALSRANSGASIQSMASHRVHSISISSSQGPTSHGSGATGGGSGPGSGSGRNTWEDDQHEPSRRIRNRPGFGQGL</sequence>